<evidence type="ECO:0000256" key="4">
    <source>
        <dbReference type="ARBA" id="ARBA00022519"/>
    </source>
</evidence>
<dbReference type="RefSeq" id="WP_309482308.1">
    <property type="nucleotide sequence ID" value="NZ_CP133720.1"/>
</dbReference>
<evidence type="ECO:0000256" key="7">
    <source>
        <dbReference type="ARBA" id="ARBA00022985"/>
    </source>
</evidence>
<evidence type="ECO:0000256" key="10">
    <source>
        <dbReference type="ARBA" id="ARBA00023136"/>
    </source>
</evidence>
<feature type="transmembrane region" description="Helical" evidence="11">
    <location>
        <begin position="73"/>
        <end position="94"/>
    </location>
</feature>
<reference evidence="13" key="1">
    <citation type="submission" date="2023-09" db="EMBL/GenBank/DDBJ databases">
        <title>Undibacterium sp. 20NA77.5 isolated from freshwater.</title>
        <authorList>
            <person name="Le V."/>
            <person name="Ko S.-R."/>
            <person name="Ahn C.-Y."/>
            <person name="Oh H.-M."/>
        </authorList>
    </citation>
    <scope>NUCLEOTIDE SEQUENCE</scope>
    <source>
        <strain evidence="13">20NA77.5</strain>
    </source>
</reference>
<keyword evidence="8 11" id="KW-1133">Transmembrane helix</keyword>
<evidence type="ECO:0000256" key="5">
    <source>
        <dbReference type="ARBA" id="ARBA00022556"/>
    </source>
</evidence>
<keyword evidence="6 11" id="KW-0812">Transmembrane</keyword>
<evidence type="ECO:0000256" key="1">
    <source>
        <dbReference type="ARBA" id="ARBA00004651"/>
    </source>
</evidence>
<evidence type="ECO:0000256" key="8">
    <source>
        <dbReference type="ARBA" id="ARBA00022989"/>
    </source>
</evidence>
<dbReference type="InterPro" id="IPR000390">
    <property type="entry name" value="Small_drug/metabolite_transptr"/>
</dbReference>
<dbReference type="InterPro" id="IPR000620">
    <property type="entry name" value="EamA_dom"/>
</dbReference>
<evidence type="ECO:0000256" key="11">
    <source>
        <dbReference type="SAM" id="Phobius"/>
    </source>
</evidence>
<keyword evidence="5" id="KW-0441">Lipid A biosynthesis</keyword>
<protein>
    <submittedName>
        <fullName evidence="13">SMR family transporter</fullName>
    </submittedName>
</protein>
<evidence type="ECO:0000259" key="12">
    <source>
        <dbReference type="Pfam" id="PF00892"/>
    </source>
</evidence>
<evidence type="ECO:0000256" key="9">
    <source>
        <dbReference type="ARBA" id="ARBA00023098"/>
    </source>
</evidence>
<name>A0ABY9RKC3_9BURK</name>
<dbReference type="PANTHER" id="PTHR30561">
    <property type="entry name" value="SMR FAMILY PROTON-DEPENDENT DRUG EFFLUX TRANSPORTER SUGE"/>
    <property type="match status" value="1"/>
</dbReference>
<gene>
    <name evidence="13" type="ORF">RF679_00715</name>
</gene>
<evidence type="ECO:0000256" key="3">
    <source>
        <dbReference type="ARBA" id="ARBA00022516"/>
    </source>
</evidence>
<dbReference type="SUPFAM" id="SSF103481">
    <property type="entry name" value="Multidrug resistance efflux transporter EmrE"/>
    <property type="match status" value="1"/>
</dbReference>
<keyword evidence="10 11" id="KW-0472">Membrane</keyword>
<keyword evidence="7" id="KW-0448">Lipopolysaccharide biosynthesis</keyword>
<proteinExistence type="predicted"/>
<dbReference type="InterPro" id="IPR037185">
    <property type="entry name" value="EmrE-like"/>
</dbReference>
<evidence type="ECO:0000256" key="2">
    <source>
        <dbReference type="ARBA" id="ARBA00022475"/>
    </source>
</evidence>
<dbReference type="Proteomes" id="UP001181355">
    <property type="component" value="Chromosome"/>
</dbReference>
<organism evidence="13 14">
    <name type="scientific">Undibacterium cyanobacteriorum</name>
    <dbReference type="NCBI Taxonomy" id="3073561"/>
    <lineage>
        <taxon>Bacteria</taxon>
        <taxon>Pseudomonadati</taxon>
        <taxon>Pseudomonadota</taxon>
        <taxon>Betaproteobacteria</taxon>
        <taxon>Burkholderiales</taxon>
        <taxon>Oxalobacteraceae</taxon>
        <taxon>Undibacterium</taxon>
    </lineage>
</organism>
<evidence type="ECO:0000256" key="6">
    <source>
        <dbReference type="ARBA" id="ARBA00022692"/>
    </source>
</evidence>
<evidence type="ECO:0000313" key="13">
    <source>
        <dbReference type="EMBL" id="WMW80817.1"/>
    </source>
</evidence>
<keyword evidence="3" id="KW-0444">Lipid biosynthesis</keyword>
<evidence type="ECO:0000313" key="14">
    <source>
        <dbReference type="Proteomes" id="UP001181355"/>
    </source>
</evidence>
<dbReference type="EMBL" id="CP133720">
    <property type="protein sequence ID" value="WMW80817.1"/>
    <property type="molecule type" value="Genomic_DNA"/>
</dbReference>
<sequence>MNLALNWLGLVLCFLAGVASAVATYCLRMSHLQAALSDNPSLTRLMYLGAAVASYGIGFVLYALALRRLPISFAYPFMTACTIILVALVGVFFLQEPIGILKLCGFALMLSGVFLLAL</sequence>
<feature type="transmembrane region" description="Helical" evidence="11">
    <location>
        <begin position="45"/>
        <end position="66"/>
    </location>
</feature>
<keyword evidence="2" id="KW-1003">Cell membrane</keyword>
<accession>A0ABY9RKC3</accession>
<comment type="subcellular location">
    <subcellularLocation>
        <location evidence="1">Cell membrane</location>
        <topology evidence="1">Multi-pass membrane protein</topology>
    </subcellularLocation>
</comment>
<dbReference type="Gene3D" id="1.10.3730.20">
    <property type="match status" value="1"/>
</dbReference>
<dbReference type="PANTHER" id="PTHR30561:SF9">
    <property type="entry name" value="4-AMINO-4-DEOXY-L-ARABINOSE-PHOSPHOUNDECAPRENOL FLIPPASE SUBUNIT ARNF-RELATED"/>
    <property type="match status" value="1"/>
</dbReference>
<keyword evidence="14" id="KW-1185">Reference proteome</keyword>
<feature type="transmembrane region" description="Helical" evidence="11">
    <location>
        <begin position="100"/>
        <end position="117"/>
    </location>
</feature>
<keyword evidence="9" id="KW-0443">Lipid metabolism</keyword>
<keyword evidence="4" id="KW-0997">Cell inner membrane</keyword>
<feature type="domain" description="EamA" evidence="12">
    <location>
        <begin position="12"/>
        <end position="117"/>
    </location>
</feature>
<dbReference type="Pfam" id="PF00892">
    <property type="entry name" value="EamA"/>
    <property type="match status" value="1"/>
</dbReference>